<organism evidence="1 2">
    <name type="scientific">Leptospira bouyouniensis</name>
    <dbReference type="NCBI Taxonomy" id="2484911"/>
    <lineage>
        <taxon>Bacteria</taxon>
        <taxon>Pseudomonadati</taxon>
        <taxon>Spirochaetota</taxon>
        <taxon>Spirochaetia</taxon>
        <taxon>Leptospirales</taxon>
        <taxon>Leptospiraceae</taxon>
        <taxon>Leptospira</taxon>
    </lineage>
</organism>
<gene>
    <name evidence="1" type="ORF">EHQ10_18740</name>
</gene>
<dbReference type="RefSeq" id="WP_135755017.1">
    <property type="nucleotide sequence ID" value="NZ_RQFD01000019.1"/>
</dbReference>
<sequence>MEISEIILTKALQASSNSTLHIELQSILQKLEGITAERLLSLEKETELQDIENEIRVFFSRRNYYNLKEKTEKFAEIAQIIRTEKKYLLRGISNGDVESILIFLLVNCYLQIDIEKILNETEINECLTIPLSDNIFNILNKIKLEIGISPNAPRYEMKALEFANDGISANNIGRTYQLIESMERGGSGFNNNFLLQSLIQFFVTIHFPYFVKVLSAVVHPLTFVFYLQNFKVEILNQLANEPLLKNRWLNFELIRKITIECPNQIFQLAECIAITNALRKIESDDFSFFQQTIKYFTKSIIFNASLGELTASFSEENIIRVIDCFEFNKYSSFLAARDKFLDYFLANCSEQSKLILLENTYERWVTFIEQLFLEDDFFLNELLITDFANFVVLYYTTQVEDQEIIQQLKTILNNIKYINSEWSLSETNELSKYHLYNSQLYLLSFAYRNKELIDSHVIQLFAELKQDDIQILRYCSDHKKYNQLIEIEKNINWNSSG</sequence>
<evidence type="ECO:0000313" key="1">
    <source>
        <dbReference type="EMBL" id="TGK45940.1"/>
    </source>
</evidence>
<name>A0ABY2L2Q7_9LEPT</name>
<dbReference type="Proteomes" id="UP000297617">
    <property type="component" value="Unassembled WGS sequence"/>
</dbReference>
<protein>
    <submittedName>
        <fullName evidence="1">Uncharacterized protein</fullName>
    </submittedName>
</protein>
<proteinExistence type="predicted"/>
<evidence type="ECO:0000313" key="2">
    <source>
        <dbReference type="Proteomes" id="UP000297617"/>
    </source>
</evidence>
<keyword evidence="2" id="KW-1185">Reference proteome</keyword>
<comment type="caution">
    <text evidence="1">The sequence shown here is derived from an EMBL/GenBank/DDBJ whole genome shotgun (WGS) entry which is preliminary data.</text>
</comment>
<dbReference type="EMBL" id="RQFD01000019">
    <property type="protein sequence ID" value="TGK45940.1"/>
    <property type="molecule type" value="Genomic_DNA"/>
</dbReference>
<reference evidence="2" key="1">
    <citation type="journal article" date="2019" name="PLoS Negl. Trop. Dis.">
        <title>Revisiting the worldwide diversity of Leptospira species in the environment.</title>
        <authorList>
            <person name="Vincent A.T."/>
            <person name="Schiettekatte O."/>
            <person name="Bourhy P."/>
            <person name="Veyrier F.J."/>
            <person name="Picardeau M."/>
        </authorList>
    </citation>
    <scope>NUCLEOTIDE SEQUENCE [LARGE SCALE GENOMIC DNA]</scope>
    <source>
        <strain evidence="2">201800295</strain>
    </source>
</reference>
<accession>A0ABY2L2Q7</accession>